<sequence>MAKVNVGFIGLGLMGQGMATNIVRKGWPLAVMAHRNRAPVEALLAKGAMEVKTPREMAERCDIIVLCVTGSPEVLSVVEGADGIAAAGKPLTIIDCSTSDPSVTLKLAEDLAEKGTTLLDAPLSRTPADAAAGTLDVMIGGADDDVRRVWPVLECFAGRIVHTGPTGTGHTMKLLNNFLAMGYAALYSEALMLGRKAGLTPEVFDSVIRGGRMDCPFYQTFFRWVLERDPNAHKFAIRNAFKDMSYLAAFANASGAANPIGAAVRNSFAQAVGAGRGEDYVPMLSDFIAKANGIK</sequence>
<dbReference type="RefSeq" id="WP_153437127.1">
    <property type="nucleotide sequence ID" value="NZ_JACIGA010000002.1"/>
</dbReference>
<evidence type="ECO:0000313" key="7">
    <source>
        <dbReference type="EMBL" id="MQX14041.1"/>
    </source>
</evidence>
<evidence type="ECO:0000256" key="3">
    <source>
        <dbReference type="ARBA" id="ARBA00023027"/>
    </source>
</evidence>
<dbReference type="InterPro" id="IPR006115">
    <property type="entry name" value="6PGDH_NADP-bd"/>
</dbReference>
<dbReference type="GO" id="GO:0016491">
    <property type="term" value="F:oxidoreductase activity"/>
    <property type="evidence" value="ECO:0007669"/>
    <property type="project" value="UniProtKB-KW"/>
</dbReference>
<dbReference type="Pfam" id="PF14833">
    <property type="entry name" value="NAD_binding_11"/>
    <property type="match status" value="1"/>
</dbReference>
<dbReference type="GO" id="GO:0016054">
    <property type="term" value="P:organic acid catabolic process"/>
    <property type="evidence" value="ECO:0007669"/>
    <property type="project" value="UniProtKB-ARBA"/>
</dbReference>
<dbReference type="OrthoDB" id="9812907at2"/>
<evidence type="ECO:0000259" key="5">
    <source>
        <dbReference type="Pfam" id="PF03446"/>
    </source>
</evidence>
<dbReference type="InterPro" id="IPR008927">
    <property type="entry name" value="6-PGluconate_DH-like_C_sf"/>
</dbReference>
<dbReference type="InterPro" id="IPR029154">
    <property type="entry name" value="HIBADH-like_NADP-bd"/>
</dbReference>
<proteinExistence type="inferred from homology"/>
<dbReference type="PANTHER" id="PTHR43060:SF15">
    <property type="entry name" value="3-HYDROXYISOBUTYRATE DEHYDROGENASE-LIKE 1, MITOCHONDRIAL-RELATED"/>
    <property type="match status" value="1"/>
</dbReference>
<feature type="active site" evidence="4">
    <location>
        <position position="173"/>
    </location>
</feature>
<dbReference type="Pfam" id="PF03446">
    <property type="entry name" value="NAD_binding_2"/>
    <property type="match status" value="1"/>
</dbReference>
<dbReference type="EMBL" id="WITC01000023">
    <property type="protein sequence ID" value="MQX14041.1"/>
    <property type="molecule type" value="Genomic_DNA"/>
</dbReference>
<protein>
    <submittedName>
        <fullName evidence="7">NAD-binding protein</fullName>
    </submittedName>
</protein>
<organism evidence="7 8">
    <name type="scientific">Sinorhizobium terangae</name>
    <dbReference type="NCBI Taxonomy" id="110322"/>
    <lineage>
        <taxon>Bacteria</taxon>
        <taxon>Pseudomonadati</taxon>
        <taxon>Pseudomonadota</taxon>
        <taxon>Alphaproteobacteria</taxon>
        <taxon>Hyphomicrobiales</taxon>
        <taxon>Rhizobiaceae</taxon>
        <taxon>Sinorhizobium/Ensifer group</taxon>
        <taxon>Sinorhizobium</taxon>
    </lineage>
</organism>
<keyword evidence="3" id="KW-0520">NAD</keyword>
<dbReference type="GO" id="GO:0051287">
    <property type="term" value="F:NAD binding"/>
    <property type="evidence" value="ECO:0007669"/>
    <property type="project" value="InterPro"/>
</dbReference>
<feature type="domain" description="3-hydroxyisobutyrate dehydrogenase-like NAD-binding" evidence="6">
    <location>
        <begin position="167"/>
        <end position="279"/>
    </location>
</feature>
<evidence type="ECO:0000256" key="1">
    <source>
        <dbReference type="ARBA" id="ARBA00009080"/>
    </source>
</evidence>
<dbReference type="SUPFAM" id="SSF51735">
    <property type="entry name" value="NAD(P)-binding Rossmann-fold domains"/>
    <property type="match status" value="1"/>
</dbReference>
<gene>
    <name evidence="7" type="ORF">GHK62_04505</name>
</gene>
<evidence type="ECO:0000256" key="4">
    <source>
        <dbReference type="PIRSR" id="PIRSR000103-1"/>
    </source>
</evidence>
<dbReference type="InterPro" id="IPR036291">
    <property type="entry name" value="NAD(P)-bd_dom_sf"/>
</dbReference>
<dbReference type="GO" id="GO:0050661">
    <property type="term" value="F:NADP binding"/>
    <property type="evidence" value="ECO:0007669"/>
    <property type="project" value="InterPro"/>
</dbReference>
<comment type="similarity">
    <text evidence="1">Belongs to the HIBADH-related family.</text>
</comment>
<accession>A0A6N7L8A7</accession>
<dbReference type="Proteomes" id="UP000439983">
    <property type="component" value="Unassembled WGS sequence"/>
</dbReference>
<name>A0A6N7L8A7_SINTE</name>
<keyword evidence="2" id="KW-0560">Oxidoreductase</keyword>
<dbReference type="Gene3D" id="3.40.50.720">
    <property type="entry name" value="NAD(P)-binding Rossmann-like Domain"/>
    <property type="match status" value="1"/>
</dbReference>
<comment type="caution">
    <text evidence="7">The sequence shown here is derived from an EMBL/GenBank/DDBJ whole genome shotgun (WGS) entry which is preliminary data.</text>
</comment>
<dbReference type="AlphaFoldDB" id="A0A6N7L8A7"/>
<dbReference type="PANTHER" id="PTHR43060">
    <property type="entry name" value="3-HYDROXYISOBUTYRATE DEHYDROGENASE-LIKE 1, MITOCHONDRIAL-RELATED"/>
    <property type="match status" value="1"/>
</dbReference>
<dbReference type="PROSITE" id="PS00895">
    <property type="entry name" value="3_HYDROXYISOBUT_DH"/>
    <property type="match status" value="1"/>
</dbReference>
<dbReference type="PIRSF" id="PIRSF000103">
    <property type="entry name" value="HIBADH"/>
    <property type="match status" value="1"/>
</dbReference>
<evidence type="ECO:0000259" key="6">
    <source>
        <dbReference type="Pfam" id="PF14833"/>
    </source>
</evidence>
<dbReference type="InterPro" id="IPR015815">
    <property type="entry name" value="HIBADH-related"/>
</dbReference>
<feature type="domain" description="6-phosphogluconate dehydrogenase NADP-binding" evidence="5">
    <location>
        <begin position="5"/>
        <end position="164"/>
    </location>
</feature>
<evidence type="ECO:0000256" key="2">
    <source>
        <dbReference type="ARBA" id="ARBA00023002"/>
    </source>
</evidence>
<dbReference type="SUPFAM" id="SSF48179">
    <property type="entry name" value="6-phosphogluconate dehydrogenase C-terminal domain-like"/>
    <property type="match status" value="1"/>
</dbReference>
<reference evidence="7 8" key="1">
    <citation type="journal article" date="2013" name="Genome Biol.">
        <title>Comparative genomics of the core and accessory genomes of 48 Sinorhizobium strains comprising five genospecies.</title>
        <authorList>
            <person name="Sugawara M."/>
            <person name="Epstein B."/>
            <person name="Badgley B.D."/>
            <person name="Unno T."/>
            <person name="Xu L."/>
            <person name="Reese J."/>
            <person name="Gyaneshwar P."/>
            <person name="Denny R."/>
            <person name="Mudge J."/>
            <person name="Bharti A.K."/>
            <person name="Farmer A.D."/>
            <person name="May G.D."/>
            <person name="Woodward J.E."/>
            <person name="Medigue C."/>
            <person name="Vallenet D."/>
            <person name="Lajus A."/>
            <person name="Rouy Z."/>
            <person name="Martinez-Vaz B."/>
            <person name="Tiffin P."/>
            <person name="Young N.D."/>
            <person name="Sadowsky M.J."/>
        </authorList>
    </citation>
    <scope>NUCLEOTIDE SEQUENCE [LARGE SCALE GENOMIC DNA]</scope>
    <source>
        <strain evidence="7 8">USDA4894</strain>
    </source>
</reference>
<dbReference type="Gene3D" id="1.10.1040.10">
    <property type="entry name" value="N-(1-d-carboxylethyl)-l-norvaline Dehydrogenase, domain 2"/>
    <property type="match status" value="1"/>
</dbReference>
<keyword evidence="8" id="KW-1185">Reference proteome</keyword>
<dbReference type="InterPro" id="IPR002204">
    <property type="entry name" value="3-OH-isobutyrate_DH-rel_CS"/>
</dbReference>
<dbReference type="InterPro" id="IPR013328">
    <property type="entry name" value="6PGD_dom2"/>
</dbReference>
<evidence type="ECO:0000313" key="8">
    <source>
        <dbReference type="Proteomes" id="UP000439983"/>
    </source>
</evidence>